<feature type="chain" id="PRO_5012465463" evidence="1">
    <location>
        <begin position="33"/>
        <end position="135"/>
    </location>
</feature>
<keyword evidence="1" id="KW-0732">Signal</keyword>
<accession>A0A212QPC8</accession>
<dbReference type="RefSeq" id="WP_141098352.1">
    <property type="nucleotide sequence ID" value="NZ_FYDG01000001.1"/>
</dbReference>
<evidence type="ECO:0000256" key="1">
    <source>
        <dbReference type="SAM" id="SignalP"/>
    </source>
</evidence>
<name>A0A212QPC8_RHOAC</name>
<dbReference type="AlphaFoldDB" id="A0A212QPC8"/>
<evidence type="ECO:0000313" key="3">
    <source>
        <dbReference type="Proteomes" id="UP000198418"/>
    </source>
</evidence>
<feature type="signal peptide" evidence="1">
    <location>
        <begin position="1"/>
        <end position="32"/>
    </location>
</feature>
<dbReference type="EMBL" id="FYDG01000001">
    <property type="protein sequence ID" value="SNB61277.1"/>
    <property type="molecule type" value="Genomic_DNA"/>
</dbReference>
<dbReference type="PROSITE" id="PS51257">
    <property type="entry name" value="PROKAR_LIPOPROTEIN"/>
    <property type="match status" value="1"/>
</dbReference>
<proteinExistence type="predicted"/>
<protein>
    <submittedName>
        <fullName evidence="2">Surface antigen</fullName>
    </submittedName>
</protein>
<gene>
    <name evidence="2" type="ORF">SAMN06265338_1011019</name>
</gene>
<organism evidence="2 3">
    <name type="scientific">Rhodoblastus acidophilus</name>
    <name type="common">Rhodopseudomonas acidophila</name>
    <dbReference type="NCBI Taxonomy" id="1074"/>
    <lineage>
        <taxon>Bacteria</taxon>
        <taxon>Pseudomonadati</taxon>
        <taxon>Pseudomonadota</taxon>
        <taxon>Alphaproteobacteria</taxon>
        <taxon>Hyphomicrobiales</taxon>
        <taxon>Rhodoblastaceae</taxon>
        <taxon>Rhodoblastus</taxon>
    </lineage>
</organism>
<dbReference type="OrthoDB" id="5402098at2"/>
<evidence type="ECO:0000313" key="2">
    <source>
        <dbReference type="EMBL" id="SNB61277.1"/>
    </source>
</evidence>
<sequence>MQFDWRCSLARAGFALTVLMSLSACNSTPAEAPVAAAAAPSAPPAPPPYVGLANGSLGQALDAGSKSAANKAEVAALASGERKTWRGENGAYGYVAPGAPSGDCREITHTVYVNGRPNVGKGTACKSADGWKLNG</sequence>
<reference evidence="3" key="1">
    <citation type="submission" date="2017-06" db="EMBL/GenBank/DDBJ databases">
        <authorList>
            <person name="Varghese N."/>
            <person name="Submissions S."/>
        </authorList>
    </citation>
    <scope>NUCLEOTIDE SEQUENCE [LARGE SCALE GENOMIC DNA]</scope>
    <source>
        <strain evidence="3">DSM 137</strain>
    </source>
</reference>
<dbReference type="Proteomes" id="UP000198418">
    <property type="component" value="Unassembled WGS sequence"/>
</dbReference>
<keyword evidence="3" id="KW-1185">Reference proteome</keyword>